<evidence type="ECO:0000256" key="1">
    <source>
        <dbReference type="SAM" id="MobiDB-lite"/>
    </source>
</evidence>
<feature type="domain" description="DUF6570" evidence="2">
    <location>
        <begin position="63"/>
        <end position="207"/>
    </location>
</feature>
<comment type="caution">
    <text evidence="3">The sequence shown here is derived from an EMBL/GenBank/DDBJ whole genome shotgun (WGS) entry which is preliminary data.</text>
</comment>
<feature type="region of interest" description="Disordered" evidence="1">
    <location>
        <begin position="308"/>
        <end position="336"/>
    </location>
</feature>
<evidence type="ECO:0000259" key="2">
    <source>
        <dbReference type="Pfam" id="PF20209"/>
    </source>
</evidence>
<gene>
    <name evidence="3" type="ORF">Clacol_004243</name>
</gene>
<reference evidence="3" key="1">
    <citation type="submission" date="2021-10" db="EMBL/GenBank/DDBJ databases">
        <title>De novo Genome Assembly of Clathrus columnatus (Basidiomycota, Fungi) Using Illumina and Nanopore Sequence Data.</title>
        <authorList>
            <person name="Ogiso-Tanaka E."/>
            <person name="Itagaki H."/>
            <person name="Hosoya T."/>
            <person name="Hosaka K."/>
        </authorList>
    </citation>
    <scope>NUCLEOTIDE SEQUENCE</scope>
    <source>
        <strain evidence="3">MO-923</strain>
    </source>
</reference>
<evidence type="ECO:0000313" key="3">
    <source>
        <dbReference type="EMBL" id="GJJ10017.1"/>
    </source>
</evidence>
<evidence type="ECO:0000313" key="4">
    <source>
        <dbReference type="Proteomes" id="UP001050691"/>
    </source>
</evidence>
<sequence>MKRTPIEEIPNASRLTPTVIHEAMTLTKGLLLERAGIIKEEEKCFLHICHECEMDLQKPKPGPPKYLLANDLWIGEQPPELYNLNFPEQLLISLVYPQVFVFKLYPKFDGCPFDEDCLQRGMQGTVSSYELDTEGIASMVDGNLLPRPLSVLADLISVTFIGWGQIPKKYLQQIFRVHRSAVQDALCWLKINNQYFAGIIISDAHLNQIPEDAIPDEIFDVMHQFEDEDVLGQEDDSYVRRESITAACDKHHTINRLRENEGFDIDDIDDMHTEKADIDLSKLSVREMEVWALSNLWNEGREGGYEIRHGSKPVKDYNQHNAQCPKSGEQSKEDDDNYWEKTFPFLFPYG</sequence>
<dbReference type="Pfam" id="PF20209">
    <property type="entry name" value="DUF6570"/>
    <property type="match status" value="1"/>
</dbReference>
<protein>
    <recommendedName>
        <fullName evidence="2">DUF6570 domain-containing protein</fullName>
    </recommendedName>
</protein>
<proteinExistence type="predicted"/>
<dbReference type="InterPro" id="IPR046700">
    <property type="entry name" value="DUF6570"/>
</dbReference>
<dbReference type="AlphaFoldDB" id="A0AAV5A908"/>
<feature type="compositionally biased region" description="Basic and acidic residues" evidence="1">
    <location>
        <begin position="308"/>
        <end position="318"/>
    </location>
</feature>
<name>A0AAV5A908_9AGAM</name>
<keyword evidence="4" id="KW-1185">Reference proteome</keyword>
<dbReference type="Proteomes" id="UP001050691">
    <property type="component" value="Unassembled WGS sequence"/>
</dbReference>
<dbReference type="EMBL" id="BPWL01000004">
    <property type="protein sequence ID" value="GJJ10017.1"/>
    <property type="molecule type" value="Genomic_DNA"/>
</dbReference>
<organism evidence="3 4">
    <name type="scientific">Clathrus columnatus</name>
    <dbReference type="NCBI Taxonomy" id="1419009"/>
    <lineage>
        <taxon>Eukaryota</taxon>
        <taxon>Fungi</taxon>
        <taxon>Dikarya</taxon>
        <taxon>Basidiomycota</taxon>
        <taxon>Agaricomycotina</taxon>
        <taxon>Agaricomycetes</taxon>
        <taxon>Phallomycetidae</taxon>
        <taxon>Phallales</taxon>
        <taxon>Clathraceae</taxon>
        <taxon>Clathrus</taxon>
    </lineage>
</organism>
<accession>A0AAV5A908</accession>